<reference evidence="3" key="1">
    <citation type="submission" date="2021-04" db="EMBL/GenBank/DDBJ databases">
        <authorList>
            <consortium name="Wellcome Sanger Institute Data Sharing"/>
        </authorList>
    </citation>
    <scope>NUCLEOTIDE SEQUENCE [LARGE SCALE GENOMIC DNA]</scope>
</reference>
<feature type="compositionally biased region" description="Basic and acidic residues" evidence="2">
    <location>
        <begin position="1033"/>
        <end position="1052"/>
    </location>
</feature>
<keyword evidence="4" id="KW-1185">Reference proteome</keyword>
<reference evidence="3" key="2">
    <citation type="submission" date="2025-08" db="UniProtKB">
        <authorList>
            <consortium name="Ensembl"/>
        </authorList>
    </citation>
    <scope>IDENTIFICATION</scope>
</reference>
<protein>
    <submittedName>
        <fullName evidence="3">Round spermatid basic protein 1-like protein</fullName>
    </submittedName>
</protein>
<dbReference type="OrthoDB" id="6020087at2759"/>
<feature type="compositionally biased region" description="Polar residues" evidence="2">
    <location>
        <begin position="1168"/>
        <end position="1180"/>
    </location>
</feature>
<feature type="compositionally biased region" description="Basic and acidic residues" evidence="2">
    <location>
        <begin position="1086"/>
        <end position="1097"/>
    </location>
</feature>
<reference evidence="3" key="3">
    <citation type="submission" date="2025-09" db="UniProtKB">
        <authorList>
            <consortium name="Ensembl"/>
        </authorList>
    </citation>
    <scope>IDENTIFICATION</scope>
</reference>
<feature type="region of interest" description="Disordered" evidence="2">
    <location>
        <begin position="311"/>
        <end position="333"/>
    </location>
</feature>
<feature type="compositionally biased region" description="Low complexity" evidence="2">
    <location>
        <begin position="1258"/>
        <end position="1280"/>
    </location>
</feature>
<dbReference type="InterPro" id="IPR026306">
    <property type="entry name" value="RSBN1/Dpy-2/CEP530"/>
</dbReference>
<comment type="similarity">
    <text evidence="1">Belongs to the round spermatid basic protein 1 family.</text>
</comment>
<feature type="compositionally biased region" description="Low complexity" evidence="2">
    <location>
        <begin position="311"/>
        <end position="322"/>
    </location>
</feature>
<feature type="compositionally biased region" description="Polar residues" evidence="2">
    <location>
        <begin position="1196"/>
        <end position="1226"/>
    </location>
</feature>
<proteinExistence type="inferred from homology"/>
<sequence>MADSLGSVNLTGAAATAVAPAVASVKSPLVKPTEAKGAPDNRPQSSRDFNPPPPKKVRAEERSVKPKKLSREAGVGGNGGGREKLQQPTKQQSYGSGGAAPWSLSPVRTSGGNPPMPTPTNTHKVLKQSDFFLHKAPSSSKAKKPSKDKKREKEREKAKGGGEEKKKHRLMVTSGPGGPGGPGSDVSNSDDIGRFNYISAVRRENGEVTLPPKEHSKDKAEEREKKKVKDREREKEKKKHKVMNEIKRENGEVKQPVKDEKEKAKINAEELQIKKVKKKKKKKHKEGEKHKRVKMYHRSCQTICAGLLLPPSSSSPTSSSASEPTHNSLSPFKSPLPVCPSPNNKTLHNLPISPAPATKPFFNAPLCDTPNSPSPLPLTGKQEEHCTYPGIAGLEFAPYIHIEHQPNGGALVAHAYTSQLSSLSMGQRQRFAQEFVTLSFSEDSSQAAHYVMGIVHGEASYLPDFLDYFSAKFPSAPVKMEILGKKDIETTTMANFYSQVKKTYSHGTYRAGAMRQISLVGAVDEEVGNYFPEFLSMLEESPFLKRTLPWGTFSSLRLMSPTESDDGPIMWVRPGEQMIPVADIPKSPFKRKRSTNEVKNLMQSLPRTSEPREMLFEDRTRAHADHIGQGFERQTTAAVGVLKALCSGEGSEPPRVTKDVVCFHAGDFPYVVQRLQLDLHEPPLSQCVQWVDDAKLNQLRREGIRYARIRLCHDDIYFIPRNVVHQFKTVSAVCSLAWHVRLRQYHQGEEEEEEELKEEQEEKADELKKSDKSEFEKKEEVEGRREKKVEKGVKMKIKEEDEEKNVVENRTLPPVKKEEQARHLPHCQPQQPPVVLQPAHSVDSNVGSAKGESDSLEGEAKLKQLDSPPAKVKTEPPALPLGKNKSPSLLPSSSPASLHPPHQHTKPKVSSKPHHHHHHHQHQHDKNHHSNSRTPSSSTASSSSFSTSQPDIKSPCSPSFAKSSFSSAGATLLGSSFAAPSSSSSTSLPVPGLSATSPSSTSLTSPNPSVDAHLPTVPPSTVPSSSHLPPFSHSDKSNDRDAWTRIHSEVRAPQESPAVDVQMHTSQPDTRTHTIAGTRTQTFSEKWTHSSDSDARMLPDPQTDVPQDSGRQGIYMQQYTPQHLPPSHLPQMLPPSYPPLLSPSHLPHRPPVLPPNALANHSLPPQPQTLNAFLSQTPTPHSVHMNQLHLHPPHQPNITTQSQPYYQPSLIPSPSQPNTPLTSAQSLPHHLPHHHHQFAKTYFPPQHPHFTPPPFLPPQSFLSQPPSSYPLQPQYQTSSPAQVQLSMSHPFPHPHQPPPPPPPPPPPSSQSLPPPPLPPPLPPQPSHSVLSPPPKHEEERRQIL</sequence>
<accession>A0A665WY33</accession>
<feature type="compositionally biased region" description="Basic and acidic residues" evidence="2">
    <location>
        <begin position="201"/>
        <end position="235"/>
    </location>
</feature>
<dbReference type="GO" id="GO:0005634">
    <property type="term" value="C:nucleus"/>
    <property type="evidence" value="ECO:0007669"/>
    <property type="project" value="InterPro"/>
</dbReference>
<feature type="region of interest" description="Disordered" evidence="2">
    <location>
        <begin position="748"/>
        <end position="1110"/>
    </location>
</feature>
<organism evidence="3 4">
    <name type="scientific">Echeneis naucrates</name>
    <name type="common">Live sharksucker</name>
    <dbReference type="NCBI Taxonomy" id="173247"/>
    <lineage>
        <taxon>Eukaryota</taxon>
        <taxon>Metazoa</taxon>
        <taxon>Chordata</taxon>
        <taxon>Craniata</taxon>
        <taxon>Vertebrata</taxon>
        <taxon>Euteleostomi</taxon>
        <taxon>Actinopterygii</taxon>
        <taxon>Neopterygii</taxon>
        <taxon>Teleostei</taxon>
        <taxon>Neoteleostei</taxon>
        <taxon>Acanthomorphata</taxon>
        <taxon>Carangaria</taxon>
        <taxon>Carangiformes</taxon>
        <taxon>Echeneidae</taxon>
        <taxon>Echeneis</taxon>
    </lineage>
</organism>
<evidence type="ECO:0000313" key="3">
    <source>
        <dbReference type="Ensembl" id="ENSENLP00000048542.1"/>
    </source>
</evidence>
<feature type="compositionally biased region" description="Basic residues" evidence="2">
    <location>
        <begin position="274"/>
        <end position="294"/>
    </location>
</feature>
<dbReference type="PANTHER" id="PTHR13354">
    <property type="entry name" value="ROUND SPERMATID BASIC PROTEIN 1"/>
    <property type="match status" value="1"/>
</dbReference>
<evidence type="ECO:0000256" key="1">
    <source>
        <dbReference type="ARBA" id="ARBA00010560"/>
    </source>
</evidence>
<feature type="compositionally biased region" description="Acidic residues" evidence="2">
    <location>
        <begin position="749"/>
        <end position="764"/>
    </location>
</feature>
<dbReference type="GeneID" id="115036829"/>
<dbReference type="Proteomes" id="UP000472264">
    <property type="component" value="Chromosome 23"/>
</dbReference>
<feature type="compositionally biased region" description="Basic and acidic residues" evidence="2">
    <location>
        <begin position="1334"/>
        <end position="1344"/>
    </location>
</feature>
<feature type="compositionally biased region" description="Basic and acidic residues" evidence="2">
    <location>
        <begin position="242"/>
        <end position="273"/>
    </location>
</feature>
<feature type="compositionally biased region" description="Low complexity" evidence="2">
    <location>
        <begin position="826"/>
        <end position="838"/>
    </location>
</feature>
<dbReference type="Ensembl" id="ENSENLT00000049728.1">
    <property type="protein sequence ID" value="ENSENLP00000048542.1"/>
    <property type="gene ID" value="ENSENLG00000020474.1"/>
</dbReference>
<feature type="region of interest" description="Disordered" evidence="2">
    <location>
        <begin position="1158"/>
        <end position="1344"/>
    </location>
</feature>
<feature type="region of interest" description="Disordered" evidence="2">
    <location>
        <begin position="13"/>
        <end position="294"/>
    </location>
</feature>
<gene>
    <name evidence="3" type="primary">LOC115036829</name>
</gene>
<dbReference type="OMA" id="YFQPPLM"/>
<dbReference type="PANTHER" id="PTHR13354:SF9">
    <property type="entry name" value="LYSINE-SPECIFIC DEMETHYLASE RSBN1L"/>
    <property type="match status" value="1"/>
</dbReference>
<feature type="compositionally biased region" description="Low complexity" evidence="2">
    <location>
        <begin position="13"/>
        <end position="25"/>
    </location>
</feature>
<feature type="compositionally biased region" description="Polar residues" evidence="2">
    <location>
        <begin position="1063"/>
        <end position="1085"/>
    </location>
</feature>
<feature type="compositionally biased region" description="Low complexity" evidence="2">
    <location>
        <begin position="880"/>
        <end position="900"/>
    </location>
</feature>
<feature type="compositionally biased region" description="Low complexity" evidence="2">
    <location>
        <begin position="932"/>
        <end position="1015"/>
    </location>
</feature>
<dbReference type="InParanoid" id="A0A665WY33"/>
<feature type="compositionally biased region" description="Pro residues" evidence="2">
    <location>
        <begin position="1245"/>
        <end position="1257"/>
    </location>
</feature>
<feature type="compositionally biased region" description="Basic and acidic residues" evidence="2">
    <location>
        <begin position="765"/>
        <end position="807"/>
    </location>
</feature>
<evidence type="ECO:0000313" key="4">
    <source>
        <dbReference type="Proteomes" id="UP000472264"/>
    </source>
</evidence>
<name>A0A665WY33_ECHNA</name>
<feature type="compositionally biased region" description="Pro residues" evidence="2">
    <location>
        <begin position="1291"/>
        <end position="1325"/>
    </location>
</feature>
<evidence type="ECO:0000256" key="2">
    <source>
        <dbReference type="SAM" id="MobiDB-lite"/>
    </source>
</evidence>
<feature type="compositionally biased region" description="Basic and acidic residues" evidence="2">
    <location>
        <begin position="149"/>
        <end position="165"/>
    </location>
</feature>
<dbReference type="RefSeq" id="XP_029351054.1">
    <property type="nucleotide sequence ID" value="XM_029495194.1"/>
</dbReference>
<feature type="compositionally biased region" description="Low complexity" evidence="2">
    <location>
        <begin position="1022"/>
        <end position="1032"/>
    </location>
</feature>
<feature type="compositionally biased region" description="Basic residues" evidence="2">
    <location>
        <begin position="901"/>
        <end position="931"/>
    </location>
</feature>